<dbReference type="AlphaFoldDB" id="A0A6A0AKD3"/>
<protein>
    <submittedName>
        <fullName evidence="1">Uncharacterized protein</fullName>
    </submittedName>
</protein>
<sequence length="77" mass="7969">MSNIVARNVLHLAAWAQVGVLLRYYVGKLLGEACGSPAGSNGWVPCITSPGLTRPGGALFIDLPANVLGCFLMGLLS</sequence>
<proteinExistence type="predicted"/>
<feature type="non-terminal residue" evidence="1">
    <location>
        <position position="77"/>
    </location>
</feature>
<gene>
    <name evidence="1" type="ORF">HaLaN_32789</name>
</gene>
<evidence type="ECO:0000313" key="2">
    <source>
        <dbReference type="Proteomes" id="UP000485058"/>
    </source>
</evidence>
<dbReference type="EMBL" id="BLLF01008531">
    <property type="protein sequence ID" value="GFH33419.1"/>
    <property type="molecule type" value="Genomic_DNA"/>
</dbReference>
<feature type="non-terminal residue" evidence="1">
    <location>
        <position position="1"/>
    </location>
</feature>
<reference evidence="1 2" key="1">
    <citation type="submission" date="2020-02" db="EMBL/GenBank/DDBJ databases">
        <title>Draft genome sequence of Haematococcus lacustris strain NIES-144.</title>
        <authorList>
            <person name="Morimoto D."/>
            <person name="Nakagawa S."/>
            <person name="Yoshida T."/>
            <person name="Sawayama S."/>
        </authorList>
    </citation>
    <scope>NUCLEOTIDE SEQUENCE [LARGE SCALE GENOMIC DNA]</scope>
    <source>
        <strain evidence="1 2">NIES-144</strain>
    </source>
</reference>
<accession>A0A6A0AKD3</accession>
<organism evidence="1 2">
    <name type="scientific">Haematococcus lacustris</name>
    <name type="common">Green alga</name>
    <name type="synonym">Haematococcus pluvialis</name>
    <dbReference type="NCBI Taxonomy" id="44745"/>
    <lineage>
        <taxon>Eukaryota</taxon>
        <taxon>Viridiplantae</taxon>
        <taxon>Chlorophyta</taxon>
        <taxon>core chlorophytes</taxon>
        <taxon>Chlorophyceae</taxon>
        <taxon>CS clade</taxon>
        <taxon>Chlamydomonadales</taxon>
        <taxon>Haematococcaceae</taxon>
        <taxon>Haematococcus</taxon>
    </lineage>
</organism>
<keyword evidence="2" id="KW-1185">Reference proteome</keyword>
<name>A0A6A0AKD3_HAELA</name>
<comment type="caution">
    <text evidence="1">The sequence shown here is derived from an EMBL/GenBank/DDBJ whole genome shotgun (WGS) entry which is preliminary data.</text>
</comment>
<dbReference type="Proteomes" id="UP000485058">
    <property type="component" value="Unassembled WGS sequence"/>
</dbReference>
<evidence type="ECO:0000313" key="1">
    <source>
        <dbReference type="EMBL" id="GFH33419.1"/>
    </source>
</evidence>